<proteinExistence type="predicted"/>
<evidence type="ECO:0000313" key="2">
    <source>
        <dbReference type="EMBL" id="KAJ5470966.1"/>
    </source>
</evidence>
<reference evidence="2" key="2">
    <citation type="journal article" date="2023" name="IMA Fungus">
        <title>Comparative genomic study of the Penicillium genus elucidates a diverse pangenome and 15 lateral gene transfer events.</title>
        <authorList>
            <person name="Petersen C."/>
            <person name="Sorensen T."/>
            <person name="Nielsen M.R."/>
            <person name="Sondergaard T.E."/>
            <person name="Sorensen J.L."/>
            <person name="Fitzpatrick D.A."/>
            <person name="Frisvad J.C."/>
            <person name="Nielsen K.L."/>
        </authorList>
    </citation>
    <scope>NUCLEOTIDE SEQUENCE</scope>
    <source>
        <strain evidence="2">IBT 17660</strain>
    </source>
</reference>
<dbReference type="Pfam" id="PF00144">
    <property type="entry name" value="Beta-lactamase"/>
    <property type="match status" value="1"/>
</dbReference>
<name>A0A9W9WP34_9EURO</name>
<dbReference type="InterPro" id="IPR012338">
    <property type="entry name" value="Beta-lactam/transpept-like"/>
</dbReference>
<reference evidence="2" key="1">
    <citation type="submission" date="2022-12" db="EMBL/GenBank/DDBJ databases">
        <authorList>
            <person name="Petersen C."/>
        </authorList>
    </citation>
    <scope>NUCLEOTIDE SEQUENCE</scope>
    <source>
        <strain evidence="2">IBT 17660</strain>
    </source>
</reference>
<dbReference type="Gene3D" id="3.40.710.10">
    <property type="entry name" value="DD-peptidase/beta-lactamase superfamily"/>
    <property type="match status" value="1"/>
</dbReference>
<dbReference type="Proteomes" id="UP001147760">
    <property type="component" value="Unassembled WGS sequence"/>
</dbReference>
<feature type="domain" description="Beta-lactamase-related" evidence="1">
    <location>
        <begin position="16"/>
        <end position="369"/>
    </location>
</feature>
<dbReference type="AlphaFoldDB" id="A0A9W9WP34"/>
<dbReference type="InterPro" id="IPR052907">
    <property type="entry name" value="Beta-lactamase/esterase"/>
</dbReference>
<evidence type="ECO:0000259" key="1">
    <source>
        <dbReference type="Pfam" id="PF00144"/>
    </source>
</evidence>
<comment type="caution">
    <text evidence="2">The sequence shown here is derived from an EMBL/GenBank/DDBJ whole genome shotgun (WGS) entry which is preliminary data.</text>
</comment>
<gene>
    <name evidence="2" type="ORF">N7530_008323</name>
</gene>
<accession>A0A9W9WP34</accession>
<dbReference type="PANTHER" id="PTHR43319">
    <property type="entry name" value="BETA-LACTAMASE-RELATED"/>
    <property type="match status" value="1"/>
</dbReference>
<dbReference type="EMBL" id="JAPWDO010000005">
    <property type="protein sequence ID" value="KAJ5470966.1"/>
    <property type="molecule type" value="Genomic_DNA"/>
</dbReference>
<protein>
    <submittedName>
        <fullName evidence="2">Beta-lactamase</fullName>
    </submittedName>
</protein>
<keyword evidence="3" id="KW-1185">Reference proteome</keyword>
<dbReference type="InterPro" id="IPR001466">
    <property type="entry name" value="Beta-lactam-related"/>
</dbReference>
<dbReference type="SUPFAM" id="SSF56601">
    <property type="entry name" value="beta-lactamase/transpeptidase-like"/>
    <property type="match status" value="1"/>
</dbReference>
<organism evidence="2 3">
    <name type="scientific">Penicillium desertorum</name>
    <dbReference type="NCBI Taxonomy" id="1303715"/>
    <lineage>
        <taxon>Eukaryota</taxon>
        <taxon>Fungi</taxon>
        <taxon>Dikarya</taxon>
        <taxon>Ascomycota</taxon>
        <taxon>Pezizomycotina</taxon>
        <taxon>Eurotiomycetes</taxon>
        <taxon>Eurotiomycetidae</taxon>
        <taxon>Eurotiales</taxon>
        <taxon>Aspergillaceae</taxon>
        <taxon>Penicillium</taxon>
    </lineage>
</organism>
<dbReference type="OrthoDB" id="5946976at2759"/>
<evidence type="ECO:0000313" key="3">
    <source>
        <dbReference type="Proteomes" id="UP001147760"/>
    </source>
</evidence>
<dbReference type="PANTHER" id="PTHR43319:SF3">
    <property type="entry name" value="BETA-LACTAMASE-RELATED DOMAIN-CONTAINING PROTEIN"/>
    <property type="match status" value="1"/>
</dbReference>
<sequence length="383" mass="41922">MSKGSGLCDSKFYGLRKILEDNIDSGKELGASLYVNVGGEPVVDMHAGFMDELKTQPWTEHTKTAVFSTSKCITNLAALVLVSRGLLDLDAKVSNYWPEFAANGKEDIEIRHFLSHSSGLSGWDEPMTIEKIYDLESSAKLLAEQAPWWKPGSASGYHAITQGTLIGKLVKEITGKSLKDFIEDELAQPLGADYSLGVKESDWHLVAPVVPLPSLPFASNPNPDSVLGKTLKSLPLKAEYFNEPPLRRAALGASNGYGNARSVGKIMSIVSLDGQVAGKDFLSQKTLHRVFQVEVDSIDLVEGRRYKWGPGFALPVEDDSKIPIPQGNICFWGGWGGGSIAIMDADRKTTICYVMNKMGEEDGCLGTDRTWAYVKEIYRVLQE</sequence>